<evidence type="ECO:0000256" key="1">
    <source>
        <dbReference type="ARBA" id="ARBA00022490"/>
    </source>
</evidence>
<evidence type="ECO:0000313" key="7">
    <source>
        <dbReference type="Proteomes" id="UP000054785"/>
    </source>
</evidence>
<dbReference type="Gene3D" id="3.40.1280.10">
    <property type="match status" value="1"/>
</dbReference>
<comment type="similarity">
    <text evidence="5">Belongs to the methyltransferase superfamily. TrmY family.</text>
</comment>
<dbReference type="GO" id="GO:0008175">
    <property type="term" value="F:tRNA methyltransferase activity"/>
    <property type="evidence" value="ECO:0007669"/>
    <property type="project" value="InterPro"/>
</dbReference>
<dbReference type="EMBL" id="LNYC01000012">
    <property type="protein sequence ID" value="KTD03196.1"/>
    <property type="molecule type" value="Genomic_DNA"/>
</dbReference>
<evidence type="ECO:0000313" key="6">
    <source>
        <dbReference type="EMBL" id="KTD03196.1"/>
    </source>
</evidence>
<gene>
    <name evidence="6" type="ORF">Lgee_0547</name>
</gene>
<dbReference type="SUPFAM" id="SSF75217">
    <property type="entry name" value="alpha/beta knot"/>
    <property type="match status" value="1"/>
</dbReference>
<dbReference type="GO" id="GO:0030488">
    <property type="term" value="P:tRNA methylation"/>
    <property type="evidence" value="ECO:0007669"/>
    <property type="project" value="TreeGrafter"/>
</dbReference>
<keyword evidence="3 5" id="KW-0808">Transferase</keyword>
<keyword evidence="7" id="KW-1185">Reference proteome</keyword>
<dbReference type="EC" id="2.1.1.-" evidence="5"/>
<organism evidence="6 7">
    <name type="scientific">Legionella geestiana</name>
    <dbReference type="NCBI Taxonomy" id="45065"/>
    <lineage>
        <taxon>Bacteria</taxon>
        <taxon>Pseudomonadati</taxon>
        <taxon>Pseudomonadota</taxon>
        <taxon>Gammaproteobacteria</taxon>
        <taxon>Legionellales</taxon>
        <taxon>Legionellaceae</taxon>
        <taxon>Legionella</taxon>
    </lineage>
</organism>
<reference evidence="6 7" key="1">
    <citation type="submission" date="2015-11" db="EMBL/GenBank/DDBJ databases">
        <title>Genomic analysis of 38 Legionella species identifies large and diverse effector repertoires.</title>
        <authorList>
            <person name="Burstein D."/>
            <person name="Amaro F."/>
            <person name="Zusman T."/>
            <person name="Lifshitz Z."/>
            <person name="Cohen O."/>
            <person name="Gilbert J.A."/>
            <person name="Pupko T."/>
            <person name="Shuman H.A."/>
            <person name="Segal G."/>
        </authorList>
    </citation>
    <scope>NUCLEOTIDE SEQUENCE [LARGE SCALE GENOMIC DNA]</scope>
    <source>
        <strain evidence="6 7">ATCC 49504</strain>
    </source>
</reference>
<dbReference type="STRING" id="45065.Lgee_0547"/>
<sequence length="200" mass="22569">MRTFVIRSRQGTTHPERIRLQVGARGHLEVVAHCVLNAFFYSCGFRDDVEVYVVLDSAPDFPRTVHFSAQNGLSLAGFHEEAVYALLEQALRMGINMPHESVREAAPGVKVMGFGFERLFRMELAERPVFVLSPKGEDARLQAWPQNPVFVLSDHLEMPKNSIKGVLRQGATRLSLGRRMLFASQCIVLLHHEMDRALSL</sequence>
<dbReference type="PANTHER" id="PTHR40703:SF1">
    <property type="entry name" value="TRNA (PSEUDOURIDINE(54)-N(1))-METHYLTRANSFERASE"/>
    <property type="match status" value="1"/>
</dbReference>
<comment type="subcellular location">
    <subcellularLocation>
        <location evidence="5">Cytoplasm</location>
    </subcellularLocation>
</comment>
<feature type="binding site" evidence="5">
    <location>
        <position position="186"/>
    </location>
    <ligand>
        <name>S-adenosyl-L-methionine</name>
        <dbReference type="ChEBI" id="CHEBI:59789"/>
    </ligand>
</feature>
<dbReference type="HAMAP" id="MF_00587">
    <property type="entry name" value="tRNA_methyltr_TrmY"/>
    <property type="match status" value="1"/>
</dbReference>
<dbReference type="GO" id="GO:0008757">
    <property type="term" value="F:S-adenosylmethionine-dependent methyltransferase activity"/>
    <property type="evidence" value="ECO:0007669"/>
    <property type="project" value="UniProtKB-UniRule"/>
</dbReference>
<keyword evidence="4 5" id="KW-0949">S-adenosyl-L-methionine</keyword>
<dbReference type="InterPro" id="IPR007158">
    <property type="entry name" value="TrmY"/>
</dbReference>
<accession>A0A0W0U6A2</accession>
<keyword evidence="2 5" id="KW-0489">Methyltransferase</keyword>
<evidence type="ECO:0000256" key="2">
    <source>
        <dbReference type="ARBA" id="ARBA00022603"/>
    </source>
</evidence>
<dbReference type="InterPro" id="IPR029026">
    <property type="entry name" value="tRNA_m1G_MTases_N"/>
</dbReference>
<protein>
    <recommendedName>
        <fullName evidence="5">Putative pseudouridine methyltransferase</fullName>
        <ecNumber evidence="5">2.1.1.-</ecNumber>
    </recommendedName>
</protein>
<dbReference type="GO" id="GO:0005737">
    <property type="term" value="C:cytoplasm"/>
    <property type="evidence" value="ECO:0007669"/>
    <property type="project" value="UniProtKB-SubCell"/>
</dbReference>
<dbReference type="InterPro" id="IPR029028">
    <property type="entry name" value="Alpha/beta_knot_MTases"/>
</dbReference>
<proteinExistence type="inferred from homology"/>
<evidence type="ECO:0000256" key="3">
    <source>
        <dbReference type="ARBA" id="ARBA00022679"/>
    </source>
</evidence>
<name>A0A0W0U6A2_9GAMM</name>
<dbReference type="RefSeq" id="WP_028386720.1">
    <property type="nucleotide sequence ID" value="NZ_CAAAHN010000027.1"/>
</dbReference>
<feature type="binding site" evidence="5">
    <location>
        <position position="132"/>
    </location>
    <ligand>
        <name>S-adenosyl-L-methionine</name>
        <dbReference type="ChEBI" id="CHEBI:59789"/>
    </ligand>
</feature>
<dbReference type="PATRIC" id="fig|45065.4.peg.586"/>
<comment type="caution">
    <text evidence="5">Lacks conserved residue(s) required for the propagation of feature annotation.</text>
</comment>
<dbReference type="AlphaFoldDB" id="A0A0W0U6A2"/>
<keyword evidence="1 5" id="KW-0963">Cytoplasm</keyword>
<comment type="caution">
    <text evidence="6">The sequence shown here is derived from an EMBL/GenBank/DDBJ whole genome shotgun (WGS) entry which is preliminary data.</text>
</comment>
<dbReference type="Proteomes" id="UP000054785">
    <property type="component" value="Unassembled WGS sequence"/>
</dbReference>
<dbReference type="Pfam" id="PF04013">
    <property type="entry name" value="Methyltrn_RNA_2"/>
    <property type="match status" value="1"/>
</dbReference>
<evidence type="ECO:0000256" key="5">
    <source>
        <dbReference type="HAMAP-Rule" id="MF_00587"/>
    </source>
</evidence>
<evidence type="ECO:0000256" key="4">
    <source>
        <dbReference type="ARBA" id="ARBA00022691"/>
    </source>
</evidence>
<dbReference type="PANTHER" id="PTHR40703">
    <property type="entry name" value="TRNA (PSEUDOURIDINE(54)-N(1))-METHYLTRANSFERASE"/>
    <property type="match status" value="1"/>
</dbReference>